<dbReference type="PANTHER" id="PTHR30468:SF1">
    <property type="entry name" value="ALPHA-KETOGLUTARATE-DEPENDENT SULFONATE DIOXYGENASE"/>
    <property type="match status" value="1"/>
</dbReference>
<comment type="similarity">
    <text evidence="1">Belongs to the TfdA dioxygenase family.</text>
</comment>
<evidence type="ECO:0000259" key="6">
    <source>
        <dbReference type="Pfam" id="PF02668"/>
    </source>
</evidence>
<dbReference type="GO" id="GO:0005737">
    <property type="term" value="C:cytoplasm"/>
    <property type="evidence" value="ECO:0007669"/>
    <property type="project" value="TreeGrafter"/>
</dbReference>
<accession>A0A2N5EDQ0</accession>
<dbReference type="GO" id="GO:0046872">
    <property type="term" value="F:metal ion binding"/>
    <property type="evidence" value="ECO:0007669"/>
    <property type="project" value="UniProtKB-KW"/>
</dbReference>
<evidence type="ECO:0000256" key="1">
    <source>
        <dbReference type="ARBA" id="ARBA00005896"/>
    </source>
</evidence>
<name>A0A2N5EDQ0_9GAMM</name>
<dbReference type="Gene3D" id="3.60.130.10">
    <property type="entry name" value="Clavaminate synthase-like"/>
    <property type="match status" value="1"/>
</dbReference>
<dbReference type="Proteomes" id="UP000234240">
    <property type="component" value="Unassembled WGS sequence"/>
</dbReference>
<evidence type="ECO:0000256" key="4">
    <source>
        <dbReference type="ARBA" id="ARBA00023002"/>
    </source>
</evidence>
<dbReference type="InterPro" id="IPR003819">
    <property type="entry name" value="TauD/TfdA-like"/>
</dbReference>
<dbReference type="RefSeq" id="WP_101815076.1">
    <property type="nucleotide sequence ID" value="NZ_PJZF01000003.1"/>
</dbReference>
<evidence type="ECO:0000256" key="5">
    <source>
        <dbReference type="ARBA" id="ARBA00023004"/>
    </source>
</evidence>
<keyword evidence="4" id="KW-0560">Oxidoreductase</keyword>
<evidence type="ECO:0000313" key="8">
    <source>
        <dbReference type="Proteomes" id="UP000234240"/>
    </source>
</evidence>
<evidence type="ECO:0000256" key="2">
    <source>
        <dbReference type="ARBA" id="ARBA00022723"/>
    </source>
</evidence>
<keyword evidence="8" id="KW-1185">Reference proteome</keyword>
<keyword evidence="2" id="KW-0479">Metal-binding</keyword>
<dbReference type="EMBL" id="PJZF01000003">
    <property type="protein sequence ID" value="PLR40663.1"/>
    <property type="molecule type" value="Genomic_DNA"/>
</dbReference>
<dbReference type="AlphaFoldDB" id="A0A2N5EDQ0"/>
<keyword evidence="5" id="KW-0408">Iron</keyword>
<comment type="caution">
    <text evidence="7">The sequence shown here is derived from an EMBL/GenBank/DDBJ whole genome shotgun (WGS) entry which is preliminary data.</text>
</comment>
<protein>
    <recommendedName>
        <fullName evidence="6">TauD/TfdA-like domain-containing protein</fullName>
    </recommendedName>
</protein>
<dbReference type="SUPFAM" id="SSF51197">
    <property type="entry name" value="Clavaminate synthase-like"/>
    <property type="match status" value="1"/>
</dbReference>
<keyword evidence="3" id="KW-0223">Dioxygenase</keyword>
<evidence type="ECO:0000313" key="7">
    <source>
        <dbReference type="EMBL" id="PLR40663.1"/>
    </source>
</evidence>
<reference evidence="7 8" key="1">
    <citation type="submission" date="2017-12" db="EMBL/GenBank/DDBJ databases">
        <title>Characterization of six clinical isolates of Enterochimera gen. nov., a novel genus of the Yersiniaciae family and the three species Enterochimera arupensis sp. nov., Enterochimera coloradensis sp. nov, and Enterochimera californica sp. nov.</title>
        <authorList>
            <person name="Rossi A."/>
            <person name="Fisher M."/>
        </authorList>
    </citation>
    <scope>NUCLEOTIDE SEQUENCE [LARGE SCALE GENOMIC DNA]</scope>
    <source>
        <strain evidence="8">2015-Iso6</strain>
    </source>
</reference>
<feature type="domain" description="TauD/TfdA-like" evidence="6">
    <location>
        <begin position="5"/>
        <end position="272"/>
    </location>
</feature>
<dbReference type="InterPro" id="IPR042098">
    <property type="entry name" value="TauD-like_sf"/>
</dbReference>
<organism evidence="7 8">
    <name type="scientific">Chimaeribacter californicus</name>
    <dbReference type="NCBI Taxonomy" id="2060067"/>
    <lineage>
        <taxon>Bacteria</taxon>
        <taxon>Pseudomonadati</taxon>
        <taxon>Pseudomonadota</taxon>
        <taxon>Gammaproteobacteria</taxon>
        <taxon>Enterobacterales</taxon>
        <taxon>Yersiniaceae</taxon>
        <taxon>Chimaeribacter</taxon>
    </lineage>
</organism>
<dbReference type="Pfam" id="PF02668">
    <property type="entry name" value="TauD"/>
    <property type="match status" value="1"/>
</dbReference>
<dbReference type="GO" id="GO:0006790">
    <property type="term" value="P:sulfur compound metabolic process"/>
    <property type="evidence" value="ECO:0007669"/>
    <property type="project" value="TreeGrafter"/>
</dbReference>
<sequence length="293" mass="32688">MNHIDLAPGFVTAVTGFDITTAGDPEIAQLRDLLYRRKVVALKHQRISREAYQQFAARFGELEPFKLKNYHDPAYPHILVLNNRNSGGGVGARKLGNMWHSDSSYLPAPLPLTFLHAQRVPEAAGDTLFIDMQAALAALPDDLCAQIAGRTAQHDVRWTYKVKADDLGESLQEIVDRLHRTFPASTHPAIAHHPRTGAQSLYLNPGYTSQVNGYEGDRGRTLLTAITDWVLTTQPRFAYRWEANDMLLWDNRSVWHCATPLPPEADRLMYRIGVNDGPFFGSGITAAAEEQMA</sequence>
<dbReference type="GO" id="GO:0000908">
    <property type="term" value="F:taurine dioxygenase activity"/>
    <property type="evidence" value="ECO:0007669"/>
    <property type="project" value="TreeGrafter"/>
</dbReference>
<dbReference type="InterPro" id="IPR051323">
    <property type="entry name" value="AtsK-like"/>
</dbReference>
<evidence type="ECO:0000256" key="3">
    <source>
        <dbReference type="ARBA" id="ARBA00022964"/>
    </source>
</evidence>
<gene>
    <name evidence="7" type="ORF">CYR55_05105</name>
</gene>
<proteinExistence type="inferred from homology"/>
<dbReference type="OrthoDB" id="581608at2"/>
<dbReference type="PANTHER" id="PTHR30468">
    <property type="entry name" value="ALPHA-KETOGLUTARATE-DEPENDENT SULFONATE DIOXYGENASE"/>
    <property type="match status" value="1"/>
</dbReference>